<feature type="transmembrane region" description="Helical" evidence="8">
    <location>
        <begin position="320"/>
        <end position="340"/>
    </location>
</feature>
<organism evidence="10 11">
    <name type="scientific">Aureococcus anophagefferens</name>
    <name type="common">Harmful bloom alga</name>
    <dbReference type="NCBI Taxonomy" id="44056"/>
    <lineage>
        <taxon>Eukaryota</taxon>
        <taxon>Sar</taxon>
        <taxon>Stramenopiles</taxon>
        <taxon>Ochrophyta</taxon>
        <taxon>Pelagophyceae</taxon>
        <taxon>Pelagomonadales</taxon>
        <taxon>Pelagomonadaceae</taxon>
        <taxon>Aureococcus</taxon>
    </lineage>
</organism>
<dbReference type="InterPro" id="IPR004688">
    <property type="entry name" value="Ni/Co_transpt"/>
</dbReference>
<evidence type="ECO:0000313" key="11">
    <source>
        <dbReference type="Proteomes" id="UP001363151"/>
    </source>
</evidence>
<feature type="compositionally biased region" description="Pro residues" evidence="9">
    <location>
        <begin position="417"/>
        <end position="426"/>
    </location>
</feature>
<keyword evidence="4" id="KW-0533">Nickel</keyword>
<feature type="transmembrane region" description="Helical" evidence="8">
    <location>
        <begin position="49"/>
        <end position="70"/>
    </location>
</feature>
<feature type="transmembrane region" description="Helical" evidence="8">
    <location>
        <begin position="369"/>
        <end position="389"/>
    </location>
</feature>
<keyword evidence="3 8" id="KW-0813">Transport</keyword>
<feature type="transmembrane region" description="Helical" evidence="8">
    <location>
        <begin position="153"/>
        <end position="176"/>
    </location>
</feature>
<feature type="transmembrane region" description="Helical" evidence="8">
    <location>
        <begin position="282"/>
        <end position="308"/>
    </location>
</feature>
<proteinExistence type="inferred from homology"/>
<feature type="region of interest" description="Disordered" evidence="9">
    <location>
        <begin position="412"/>
        <end position="436"/>
    </location>
</feature>
<feature type="region of interest" description="Disordered" evidence="9">
    <location>
        <begin position="1"/>
        <end position="42"/>
    </location>
</feature>
<keyword evidence="5 8" id="KW-0812">Transmembrane</keyword>
<protein>
    <recommendedName>
        <fullName evidence="8">Nickel/cobalt efflux system</fullName>
    </recommendedName>
</protein>
<evidence type="ECO:0000256" key="4">
    <source>
        <dbReference type="ARBA" id="ARBA00022596"/>
    </source>
</evidence>
<feature type="transmembrane region" description="Helical" evidence="8">
    <location>
        <begin position="244"/>
        <end position="270"/>
    </location>
</feature>
<accession>A0ABR1FG55</accession>
<evidence type="ECO:0000256" key="5">
    <source>
        <dbReference type="ARBA" id="ARBA00022692"/>
    </source>
</evidence>
<keyword evidence="11" id="KW-1185">Reference proteome</keyword>
<evidence type="ECO:0000256" key="2">
    <source>
        <dbReference type="ARBA" id="ARBA00010892"/>
    </source>
</evidence>
<dbReference type="PANTHER" id="PTHR31611:SF0">
    <property type="entry name" value="HIGH-AFFINITY NICKEL TRANSPORT PROTEIN NIC1"/>
    <property type="match status" value="1"/>
</dbReference>
<evidence type="ECO:0000313" key="10">
    <source>
        <dbReference type="EMBL" id="KAK7230221.1"/>
    </source>
</evidence>
<comment type="caution">
    <text evidence="10">The sequence shown here is derived from an EMBL/GenBank/DDBJ whole genome shotgun (WGS) entry which is preliminary data.</text>
</comment>
<dbReference type="InterPro" id="IPR011541">
    <property type="entry name" value="Ni/Co_transpt_high_affinity"/>
</dbReference>
<reference evidence="10 11" key="1">
    <citation type="submission" date="2024-03" db="EMBL/GenBank/DDBJ databases">
        <title>Aureococcus anophagefferens CCMP1851 and Kratosvirus quantuckense: Draft genome of a second virus-susceptible host strain in the model system.</title>
        <authorList>
            <person name="Chase E."/>
            <person name="Truchon A.R."/>
            <person name="Schepens W."/>
            <person name="Wilhelm S.W."/>
        </authorList>
    </citation>
    <scope>NUCLEOTIDE SEQUENCE [LARGE SCALE GENOMIC DNA]</scope>
    <source>
        <strain evidence="10 11">CCMP1851</strain>
    </source>
</reference>
<name>A0ABR1FG55_AURAN</name>
<evidence type="ECO:0000256" key="9">
    <source>
        <dbReference type="SAM" id="MobiDB-lite"/>
    </source>
</evidence>
<comment type="subcellular location">
    <subcellularLocation>
        <location evidence="8">Cell membrane</location>
        <topology evidence="8">Multi-pass membrane protein</topology>
    </subcellularLocation>
    <subcellularLocation>
        <location evidence="1">Endomembrane system</location>
        <topology evidence="1">Multi-pass membrane protein</topology>
    </subcellularLocation>
</comment>
<sequence>MATAYPLFDRSGVDDDDAPLPSVQLPRAAPDSVSRPAPDVPPRPSRWRAALMLASLAAANVTLLGALAAVGSRYPAFASPGVLAFSFGLRHAVDADHLAAIDCVSRKLIADRRPSLGVGLYFSLGHSTVVLLLCVGVAAGSAELKHRGGLERVGAVVGAAVSAGVLLLVGAVNVAIARGLFREWRALRSGGLVEEVHGDHDGGAGTHTHLVAVDADARIVAGPGFLARCCPRAFDVVDRAWKMYYVGFLFGLGFDTASEVALLALTALSAKDGLPPETAPEVVLLLPLLFAAGMALVDTLDGVLMAWAYEIALKDPAKRLFLNFYLTVVSATVALSVAAVEVLGCVQAELELGGSFWSAVGAVNGHFEYLGYAILGFFAASLFGAWVLLRATAPASPKNDGDDLARALLADEAPAEPAKPPPPRAPYPVFDRSGID</sequence>
<dbReference type="Proteomes" id="UP001363151">
    <property type="component" value="Unassembled WGS sequence"/>
</dbReference>
<evidence type="ECO:0000256" key="1">
    <source>
        <dbReference type="ARBA" id="ARBA00004127"/>
    </source>
</evidence>
<evidence type="ECO:0000256" key="3">
    <source>
        <dbReference type="ARBA" id="ARBA00022448"/>
    </source>
</evidence>
<gene>
    <name evidence="10" type="ORF">SO694_00212019</name>
</gene>
<dbReference type="EMBL" id="JBBJCI010000445">
    <property type="protein sequence ID" value="KAK7230221.1"/>
    <property type="molecule type" value="Genomic_DNA"/>
</dbReference>
<keyword evidence="7 8" id="KW-0472">Membrane</keyword>
<evidence type="ECO:0000256" key="8">
    <source>
        <dbReference type="RuleBase" id="RU362101"/>
    </source>
</evidence>
<feature type="transmembrane region" description="Helical" evidence="8">
    <location>
        <begin position="116"/>
        <end position="141"/>
    </location>
</feature>
<dbReference type="Pfam" id="PF03824">
    <property type="entry name" value="NicO"/>
    <property type="match status" value="1"/>
</dbReference>
<comment type="similarity">
    <text evidence="2 8">Belongs to the NiCoT transporter (TC 2.A.52) family.</text>
</comment>
<evidence type="ECO:0000256" key="7">
    <source>
        <dbReference type="ARBA" id="ARBA00023136"/>
    </source>
</evidence>
<evidence type="ECO:0000256" key="6">
    <source>
        <dbReference type="ARBA" id="ARBA00022989"/>
    </source>
</evidence>
<dbReference type="PANTHER" id="PTHR31611">
    <property type="entry name" value="HIGH-AFFINITY NICKEL TRANSPORT PROTEIN NIC1"/>
    <property type="match status" value="1"/>
</dbReference>
<keyword evidence="6 8" id="KW-1133">Transmembrane helix</keyword>